<dbReference type="AlphaFoldDB" id="A0A964BUA7"/>
<dbReference type="Pfam" id="PF07176">
    <property type="entry name" value="DUF1400"/>
    <property type="match status" value="1"/>
</dbReference>
<dbReference type="Proteomes" id="UP000729733">
    <property type="component" value="Unassembled WGS sequence"/>
</dbReference>
<evidence type="ECO:0000259" key="1">
    <source>
        <dbReference type="Pfam" id="PF07176"/>
    </source>
</evidence>
<reference evidence="2" key="1">
    <citation type="journal article" date="2021" name="Antonie Van Leeuwenhoek">
        <title>Draft genome and description of Waterburya agarophytonicola gen. nov. sp. nov. (Pleurocapsales, Cyanobacteria): a seaweed symbiont.</title>
        <authorList>
            <person name="Bonthond G."/>
            <person name="Shalygin S."/>
            <person name="Bayer T."/>
            <person name="Weinberger F."/>
        </authorList>
    </citation>
    <scope>NUCLEOTIDE SEQUENCE</scope>
    <source>
        <strain evidence="2">KI4</strain>
    </source>
</reference>
<protein>
    <submittedName>
        <fullName evidence="2">Alpha/beta hydrolase</fullName>
    </submittedName>
</protein>
<dbReference type="RefSeq" id="WP_229642389.1">
    <property type="nucleotide sequence ID" value="NZ_JADWDC010000076.1"/>
</dbReference>
<evidence type="ECO:0000313" key="3">
    <source>
        <dbReference type="Proteomes" id="UP000729733"/>
    </source>
</evidence>
<dbReference type="GO" id="GO:0016787">
    <property type="term" value="F:hydrolase activity"/>
    <property type="evidence" value="ECO:0007669"/>
    <property type="project" value="UniProtKB-KW"/>
</dbReference>
<name>A0A964BUA7_9CYAN</name>
<proteinExistence type="predicted"/>
<keyword evidence="3" id="KW-1185">Reference proteome</keyword>
<comment type="caution">
    <text evidence="2">The sequence shown here is derived from an EMBL/GenBank/DDBJ whole genome shotgun (WGS) entry which is preliminary data.</text>
</comment>
<dbReference type="EMBL" id="JADWDC010000076">
    <property type="protein sequence ID" value="MCC0179289.1"/>
    <property type="molecule type" value="Genomic_DNA"/>
</dbReference>
<keyword evidence="2" id="KW-0378">Hydrolase</keyword>
<organism evidence="2 3">
    <name type="scientific">Waterburya agarophytonicola KI4</name>
    <dbReference type="NCBI Taxonomy" id="2874699"/>
    <lineage>
        <taxon>Bacteria</taxon>
        <taxon>Bacillati</taxon>
        <taxon>Cyanobacteriota</taxon>
        <taxon>Cyanophyceae</taxon>
        <taxon>Pleurocapsales</taxon>
        <taxon>Hyellaceae</taxon>
        <taxon>Waterburya</taxon>
        <taxon>Waterburya agarophytonicola</taxon>
    </lineage>
</organism>
<accession>A0A964BUA7</accession>
<feature type="domain" description="DUF1400" evidence="1">
    <location>
        <begin position="33"/>
        <end position="158"/>
    </location>
</feature>
<sequence>MQKTNILKWLRGTGVMMFVGGAALFLTPKSAIASEKVIFKYAGITQSVSLEELQTFADTGEVASSLNSLLKFGNQNPFIIRWVLTQKFPANTKLIYDLLNTAPGEYALSQTGNVVSAKSERANVKALRGALIASASDDNLISLIELLENYPTKEVYVDGKALTQVQKDLAGFINETNKIYQDTFKPSTESN</sequence>
<dbReference type="InterPro" id="IPR010802">
    <property type="entry name" value="DUF1400"/>
</dbReference>
<evidence type="ECO:0000313" key="2">
    <source>
        <dbReference type="EMBL" id="MCC0179289.1"/>
    </source>
</evidence>
<gene>
    <name evidence="2" type="ORF">I4641_20200</name>
</gene>